<dbReference type="PANTHER" id="PTHR35850:SF1">
    <property type="entry name" value="TYPE VI SECRETION SYSTEM SHEATH PROTEIN TSSB1"/>
    <property type="match status" value="1"/>
</dbReference>
<proteinExistence type="predicted"/>
<sequence length="180" mass="19805">MASDSGSNFVKRNRPPRVQIQYQDPYDSEKMVELPFVMGVMSDLSGNNPGVEKPAVEDRGFSDVTSATLDDYMGSVKPGVSFVVKNTLDPNSTDRMGVNLQFEKMDDLEPAAIARQVPALNKLLQAREQLANLQRYLAAKPKAQEHIQRLLEDPELLAALADRAEREAAEADAKSGDDAQ</sequence>
<geneLocation type="plasmid" evidence="2 3">
    <name>unnamed1</name>
</geneLocation>
<keyword evidence="2" id="KW-0614">Plasmid</keyword>
<dbReference type="EMBL" id="CP135444">
    <property type="protein sequence ID" value="WRY35457.1"/>
    <property type="molecule type" value="Genomic_DNA"/>
</dbReference>
<feature type="region of interest" description="Disordered" evidence="1">
    <location>
        <begin position="1"/>
        <end position="24"/>
    </location>
</feature>
<dbReference type="InterPro" id="IPR008312">
    <property type="entry name" value="T6SS_TssB1"/>
</dbReference>
<dbReference type="NCBIfam" id="TIGR03358">
    <property type="entry name" value="VI_chp_5"/>
    <property type="match status" value="1"/>
</dbReference>
<dbReference type="PANTHER" id="PTHR35850">
    <property type="entry name" value="CYTOPLASMIC PROTEIN-RELATED"/>
    <property type="match status" value="1"/>
</dbReference>
<name>A0ABZ1E5D0_9RHOB</name>
<evidence type="ECO:0000313" key="2">
    <source>
        <dbReference type="EMBL" id="WRY35457.1"/>
    </source>
</evidence>
<protein>
    <submittedName>
        <fullName evidence="2">Type VI secretion system contractile sheath small subunit</fullName>
    </submittedName>
</protein>
<evidence type="ECO:0000313" key="3">
    <source>
        <dbReference type="Proteomes" id="UP001623290"/>
    </source>
</evidence>
<keyword evidence="3" id="KW-1185">Reference proteome</keyword>
<dbReference type="RefSeq" id="WP_330647229.1">
    <property type="nucleotide sequence ID" value="NZ_CP135444.1"/>
</dbReference>
<dbReference type="Pfam" id="PF05591">
    <property type="entry name" value="T6SS_VipA"/>
    <property type="match status" value="1"/>
</dbReference>
<evidence type="ECO:0000256" key="1">
    <source>
        <dbReference type="SAM" id="MobiDB-lite"/>
    </source>
</evidence>
<dbReference type="Proteomes" id="UP001623290">
    <property type="component" value="Plasmid unnamed1"/>
</dbReference>
<organism evidence="2 3">
    <name type="scientific">Thioclava litoralis</name>
    <dbReference type="NCBI Taxonomy" id="3076557"/>
    <lineage>
        <taxon>Bacteria</taxon>
        <taxon>Pseudomonadati</taxon>
        <taxon>Pseudomonadota</taxon>
        <taxon>Alphaproteobacteria</taxon>
        <taxon>Rhodobacterales</taxon>
        <taxon>Paracoccaceae</taxon>
        <taxon>Thioclava</taxon>
    </lineage>
</organism>
<accession>A0ABZ1E5D0</accession>
<gene>
    <name evidence="2" type="primary">tssB</name>
    <name evidence="2" type="ORF">RPE78_14485</name>
</gene>
<feature type="compositionally biased region" description="Polar residues" evidence="1">
    <location>
        <begin position="1"/>
        <end position="10"/>
    </location>
</feature>
<dbReference type="PIRSF" id="PIRSF028301">
    <property type="entry name" value="UCP028301"/>
    <property type="match status" value="1"/>
</dbReference>
<reference evidence="2 3" key="1">
    <citation type="submission" date="2023-09" db="EMBL/GenBank/DDBJ databases">
        <title>Thioclava shenzhenensis sp. nov., a multidrug resistant bacteria-antagonizing species isolated from coastal seawater.</title>
        <authorList>
            <person name="Long M."/>
        </authorList>
    </citation>
    <scope>NUCLEOTIDE SEQUENCE [LARGE SCALE GENOMIC DNA]</scope>
    <source>
        <strain evidence="2 3">FTW29</strain>
        <plasmid evidence="2 3">unnamed1</plasmid>
    </source>
</reference>